<sequence>MEMLVTKYDYSKDTYTAVLDDTGRAVYHPDEVIRNSMRDLSDDPVYRVAYAELFGAGTYYSPVFKRSEFTTYTTIPELGWVVSIRAPAPSQRALPRR</sequence>
<evidence type="ECO:0000313" key="1">
    <source>
        <dbReference type="EMBL" id="QQE73477.1"/>
    </source>
</evidence>
<dbReference type="Proteomes" id="UP000595847">
    <property type="component" value="Chromosome"/>
</dbReference>
<dbReference type="KEGG" id="bcop:JD108_16490"/>
<dbReference type="Proteomes" id="UP000677234">
    <property type="component" value="Chromosome"/>
</dbReference>
<proteinExistence type="predicted"/>
<organism evidence="1 3">
    <name type="scientific">Brevibacillus composti</name>
    <dbReference type="NCBI Taxonomy" id="2796470"/>
    <lineage>
        <taxon>Bacteria</taxon>
        <taxon>Bacillati</taxon>
        <taxon>Bacillota</taxon>
        <taxon>Bacilli</taxon>
        <taxon>Bacillales</taxon>
        <taxon>Paenibacillaceae</taxon>
        <taxon>Brevibacillus</taxon>
    </lineage>
</organism>
<keyword evidence="4" id="KW-1185">Reference proteome</keyword>
<name>A0A7T5EIX6_9BACL</name>
<evidence type="ECO:0000313" key="3">
    <source>
        <dbReference type="Proteomes" id="UP000595847"/>
    </source>
</evidence>
<reference evidence="2" key="2">
    <citation type="submission" date="2021-04" db="EMBL/GenBank/DDBJ databases">
        <title>Brevibacillus composti FJAT-54423, complete genome.</title>
        <authorList>
            <person name="Tang R."/>
        </authorList>
    </citation>
    <scope>NUCLEOTIDE SEQUENCE</scope>
    <source>
        <strain evidence="2">FJAT-54424</strain>
    </source>
</reference>
<dbReference type="AlphaFoldDB" id="A0A7T5EIX6"/>
<evidence type="ECO:0000313" key="2">
    <source>
        <dbReference type="EMBL" id="QUO40559.1"/>
    </source>
</evidence>
<dbReference type="RefSeq" id="WP_198827085.1">
    <property type="nucleotide sequence ID" value="NZ_CP066308.1"/>
</dbReference>
<reference evidence="1 3" key="1">
    <citation type="submission" date="2020-12" db="EMBL/GenBank/DDBJ databases">
        <title>strain FJAT-54423T represents a novel species of the genus Brevibacillus.</title>
        <authorList>
            <person name="Tang R."/>
        </authorList>
    </citation>
    <scope>NUCLEOTIDE SEQUENCE [LARGE SCALE GENOMIC DNA]</scope>
    <source>
        <strain evidence="1 3">FJAT-54423</strain>
    </source>
</reference>
<gene>
    <name evidence="1" type="ORF">JD108_16490</name>
    <name evidence="2" type="ORF">KDJ56_16435</name>
</gene>
<dbReference type="Gene3D" id="3.30.450.20">
    <property type="entry name" value="PAS domain"/>
    <property type="match status" value="1"/>
</dbReference>
<dbReference type="EMBL" id="CP073708">
    <property type="protein sequence ID" value="QUO40559.1"/>
    <property type="molecule type" value="Genomic_DNA"/>
</dbReference>
<accession>A0A7T5EIX6</accession>
<evidence type="ECO:0000313" key="4">
    <source>
        <dbReference type="Proteomes" id="UP000677234"/>
    </source>
</evidence>
<protein>
    <submittedName>
        <fullName evidence="1">Uncharacterized protein</fullName>
    </submittedName>
</protein>
<dbReference type="EMBL" id="CP066308">
    <property type="protein sequence ID" value="QQE73477.1"/>
    <property type="molecule type" value="Genomic_DNA"/>
</dbReference>